<sequence>MPVSAKNDCFALRNLITKNMVPRNLKIPGDMVPSKKESQGYIDDLKKKEKFQLEELLERQKKILANKKFISKLPDKGEKIISFYNKIQKELEHRNEVEEAANVLSRLNIASEGKIAMSKLEWTGKYNERDDENMTKIIDLDSDDEEDPLKILAQPTGTGVHKKKIIHMVPEENLIKPEDIAEIETFKTDLLDTEHVKYIVDKVEKVQEVKKREPFKPYKTTKSNVHDPMKEKHRKLHKYWEVTAATPPLIVHGAAKVLNLNESLKLQKEQTEKLQEIQAKHAIERLANQIGYSIGSTPQNVGSYRTQYTNGLLSSSSSSDDEEEHEVHDEEDNDRSGTVVFTVDSIES</sequence>
<dbReference type="PRINTS" id="PR02085">
    <property type="entry name" value="POLR2GRINL1"/>
</dbReference>
<protein>
    <submittedName>
        <fullName evidence="2">GRL1A polymerase</fullName>
    </submittedName>
</protein>
<evidence type="ECO:0000313" key="3">
    <source>
        <dbReference type="Proteomes" id="UP000668214"/>
    </source>
</evidence>
<dbReference type="InterPro" id="IPR051375">
    <property type="entry name" value="Tuftelin_GRINL1A/MYZAP/CCD68"/>
</dbReference>
<dbReference type="Proteomes" id="UP000668214">
    <property type="component" value="Unassembled WGS sequence"/>
</dbReference>
<evidence type="ECO:0000313" key="2">
    <source>
        <dbReference type="EMBL" id="KAG5327064.1"/>
    </source>
</evidence>
<dbReference type="GO" id="GO:0006368">
    <property type="term" value="P:transcription elongation by RNA polymerase II"/>
    <property type="evidence" value="ECO:0007669"/>
    <property type="project" value="InterPro"/>
</dbReference>
<organism evidence="2 3">
    <name type="scientific">Pseudoatta argentina</name>
    <dbReference type="NCBI Taxonomy" id="621737"/>
    <lineage>
        <taxon>Eukaryota</taxon>
        <taxon>Metazoa</taxon>
        <taxon>Ecdysozoa</taxon>
        <taxon>Arthropoda</taxon>
        <taxon>Hexapoda</taxon>
        <taxon>Insecta</taxon>
        <taxon>Pterygota</taxon>
        <taxon>Neoptera</taxon>
        <taxon>Endopterygota</taxon>
        <taxon>Hymenoptera</taxon>
        <taxon>Apocrita</taxon>
        <taxon>Aculeata</taxon>
        <taxon>Formicoidea</taxon>
        <taxon>Formicidae</taxon>
        <taxon>Myrmicinae</taxon>
        <taxon>Pseudoatta</taxon>
    </lineage>
</organism>
<evidence type="ECO:0000256" key="1">
    <source>
        <dbReference type="SAM" id="MobiDB-lite"/>
    </source>
</evidence>
<feature type="non-terminal residue" evidence="2">
    <location>
        <position position="1"/>
    </location>
</feature>
<reference evidence="2" key="1">
    <citation type="submission" date="2020-02" db="EMBL/GenBank/DDBJ databases">
        <title>Relaxed selection underlies rapid genomic changes in the transitions from sociality to social parasitism in ants.</title>
        <authorList>
            <person name="Bi X."/>
        </authorList>
    </citation>
    <scope>NUCLEOTIDE SEQUENCE</scope>
    <source>
        <strain evidence="2">BGI-DK2014c</strain>
        <tissue evidence="2">Whole body</tissue>
    </source>
</reference>
<proteinExistence type="predicted"/>
<name>A0A836F455_9HYME</name>
<dbReference type="GO" id="GO:0003711">
    <property type="term" value="F:transcription elongation factor activity"/>
    <property type="evidence" value="ECO:0007669"/>
    <property type="project" value="InterPro"/>
</dbReference>
<comment type="caution">
    <text evidence="2">The sequence shown here is derived from an EMBL/GenBank/DDBJ whole genome shotgun (WGS) entry which is preliminary data.</text>
</comment>
<feature type="non-terminal residue" evidence="2">
    <location>
        <position position="348"/>
    </location>
</feature>
<accession>A0A836F455</accession>
<dbReference type="InterPro" id="IPR026213">
    <property type="entry name" value="GRINL1"/>
</dbReference>
<gene>
    <name evidence="2" type="primary">Polr2m</name>
    <name evidence="2" type="ORF">G6Z78_0007765</name>
</gene>
<feature type="region of interest" description="Disordered" evidence="1">
    <location>
        <begin position="296"/>
        <end position="348"/>
    </location>
</feature>
<dbReference type="EMBL" id="JAANIA010000101">
    <property type="protein sequence ID" value="KAG5327064.1"/>
    <property type="molecule type" value="Genomic_DNA"/>
</dbReference>
<dbReference type="GO" id="GO:0035556">
    <property type="term" value="P:intracellular signal transduction"/>
    <property type="evidence" value="ECO:0007669"/>
    <property type="project" value="TreeGrafter"/>
</dbReference>
<dbReference type="GO" id="GO:0005634">
    <property type="term" value="C:nucleus"/>
    <property type="evidence" value="ECO:0007669"/>
    <property type="project" value="InterPro"/>
</dbReference>
<dbReference type="PANTHER" id="PTHR23171:SF13">
    <property type="entry name" value="DNA-DIRECTED RNA POLYMERASE II SUBUNIT GRINL1A"/>
    <property type="match status" value="1"/>
</dbReference>
<feature type="compositionally biased region" description="Polar residues" evidence="1">
    <location>
        <begin position="296"/>
        <end position="313"/>
    </location>
</feature>
<dbReference type="Pfam" id="PF15328">
    <property type="entry name" value="GCOM2"/>
    <property type="match status" value="1"/>
</dbReference>
<feature type="compositionally biased region" description="Acidic residues" evidence="1">
    <location>
        <begin position="319"/>
        <end position="333"/>
    </location>
</feature>
<dbReference type="AlphaFoldDB" id="A0A836F455"/>
<keyword evidence="3" id="KW-1185">Reference proteome</keyword>
<dbReference type="PANTHER" id="PTHR23171">
    <property type="entry name" value="GDOWN1"/>
    <property type="match status" value="1"/>
</dbReference>